<gene>
    <name evidence="1" type="ORF">PAHAL_7G132700</name>
</gene>
<sequence length="103" mass="11899">MPARGLISISKSNCVISAHLHNCIRTQQEASSTCILAPQQVNNNNKKLTSTRATRTSRFYNGTHSDEQQKQHTQTWQKTSICITHTHRHRLTGECRCLNYYWQ</sequence>
<name>A0A2S3I724_9POAL</name>
<dbReference type="Proteomes" id="UP000243499">
    <property type="component" value="Chromosome 7"/>
</dbReference>
<organism evidence="1">
    <name type="scientific">Panicum hallii</name>
    <dbReference type="NCBI Taxonomy" id="206008"/>
    <lineage>
        <taxon>Eukaryota</taxon>
        <taxon>Viridiplantae</taxon>
        <taxon>Streptophyta</taxon>
        <taxon>Embryophyta</taxon>
        <taxon>Tracheophyta</taxon>
        <taxon>Spermatophyta</taxon>
        <taxon>Magnoliopsida</taxon>
        <taxon>Liliopsida</taxon>
        <taxon>Poales</taxon>
        <taxon>Poaceae</taxon>
        <taxon>PACMAD clade</taxon>
        <taxon>Panicoideae</taxon>
        <taxon>Panicodae</taxon>
        <taxon>Paniceae</taxon>
        <taxon>Panicinae</taxon>
        <taxon>Panicum</taxon>
        <taxon>Panicum sect. Panicum</taxon>
    </lineage>
</organism>
<evidence type="ECO:0000313" key="1">
    <source>
        <dbReference type="EMBL" id="PAN38337.2"/>
    </source>
</evidence>
<proteinExistence type="predicted"/>
<dbReference type="EMBL" id="CM008052">
    <property type="protein sequence ID" value="PAN38337.2"/>
    <property type="molecule type" value="Genomic_DNA"/>
</dbReference>
<reference evidence="1" key="1">
    <citation type="submission" date="2018-04" db="EMBL/GenBank/DDBJ databases">
        <title>WGS assembly of Panicum hallii.</title>
        <authorList>
            <person name="Lovell J."/>
            <person name="Jenkins J."/>
            <person name="Lowry D."/>
            <person name="Mamidi S."/>
            <person name="Sreedasyam A."/>
            <person name="Weng X."/>
            <person name="Barry K."/>
            <person name="Bonette J."/>
            <person name="Campitelli B."/>
            <person name="Daum C."/>
            <person name="Gordon S."/>
            <person name="Gould B."/>
            <person name="Lipzen A."/>
            <person name="Macqueen A."/>
            <person name="Palacio-Mejia J."/>
            <person name="Plott C."/>
            <person name="Shakirov E."/>
            <person name="Shu S."/>
            <person name="Yoshinaga Y."/>
            <person name="Zane M."/>
            <person name="Rokhsar D."/>
            <person name="Grimwood J."/>
            <person name="Schmutz J."/>
            <person name="Juenger T."/>
        </authorList>
    </citation>
    <scope>NUCLEOTIDE SEQUENCE [LARGE SCALE GENOMIC DNA]</scope>
    <source>
        <strain evidence="1">FIL2</strain>
    </source>
</reference>
<dbReference type="Gramene" id="PAN38337">
    <property type="protein sequence ID" value="PAN38337"/>
    <property type="gene ID" value="PAHAL_7G132700"/>
</dbReference>
<accession>A0A2S3I724</accession>
<protein>
    <submittedName>
        <fullName evidence="1">Uncharacterized protein</fullName>
    </submittedName>
</protein>
<dbReference type="AlphaFoldDB" id="A0A2S3I724"/>